<evidence type="ECO:0000259" key="1">
    <source>
        <dbReference type="Pfam" id="PF13383"/>
    </source>
</evidence>
<sequence length="404" mass="46606">MVLERKRRSALGITVLLMLSMKILMYTPQGTQRHPRHTSEYTLFWTQSLPLEGGRYQGRHLPFLVFPVEKERLINACLLEETLSLTTKRHRVAHQAYAAETFGTVPLHYIHRASPPLPFKTFNYVDEWTSRGTHISSIGQYFKYLQTPQTSCKKLVRMGGTLDCETNAMDGHKYLCFDPPLGLVSSKDPHRCLTLSFGVQYDTTFDDAVADLPCELHMFDVLNFNPPLVKERENMYFHNKGLAGSVRTNFFNNINLKVKMGSLRSHVEELGLRGRLIHVLKVDIENAEWDAFKNIASDPLFDAVGQVAMEVHQTELVTGPMKHSPPAVPRDRWLDALQSRYDVLRMIEARGFRRVLYWDNVQDDFPLVDDHGVRYETSGELLYINTNWFNATFRRELQRRGFGP</sequence>
<reference evidence="2" key="1">
    <citation type="submission" date="2015-09" db="EMBL/GenBank/DDBJ databases">
        <title>Scylla olivacea transcriptome.</title>
        <authorList>
            <person name="Ikhwanuddin M."/>
        </authorList>
    </citation>
    <scope>NUCLEOTIDE SEQUENCE</scope>
</reference>
<dbReference type="InterPro" id="IPR026913">
    <property type="entry name" value="METTL24"/>
</dbReference>
<dbReference type="EMBL" id="GDRN01081788">
    <property type="protein sequence ID" value="JAI61942.1"/>
    <property type="molecule type" value="Transcribed_RNA"/>
</dbReference>
<protein>
    <recommendedName>
        <fullName evidence="1">Methyltransferase domain-containing protein</fullName>
    </recommendedName>
</protein>
<dbReference type="InterPro" id="IPR025714">
    <property type="entry name" value="Methyltranfer_dom"/>
</dbReference>
<dbReference type="AlphaFoldDB" id="A0A0P4W8K8"/>
<feature type="domain" description="Methyltransferase" evidence="1">
    <location>
        <begin position="140"/>
        <end position="314"/>
    </location>
</feature>
<dbReference type="PANTHER" id="PTHR32026:SF10">
    <property type="entry name" value="METHYLTRANSFERASE-LIKE PROTEIN 24-RELATED"/>
    <property type="match status" value="1"/>
</dbReference>
<accession>A0A0P4W8K8</accession>
<evidence type="ECO:0000313" key="2">
    <source>
        <dbReference type="EMBL" id="JAI61942.1"/>
    </source>
</evidence>
<organism evidence="2">
    <name type="scientific">Scylla olivacea</name>
    <name type="common">Orange mud crab</name>
    <name type="synonym">Cancer olivacea</name>
    <dbReference type="NCBI Taxonomy" id="85551"/>
    <lineage>
        <taxon>Eukaryota</taxon>
        <taxon>Metazoa</taxon>
        <taxon>Ecdysozoa</taxon>
        <taxon>Arthropoda</taxon>
        <taxon>Crustacea</taxon>
        <taxon>Multicrustacea</taxon>
        <taxon>Malacostraca</taxon>
        <taxon>Eumalacostraca</taxon>
        <taxon>Eucarida</taxon>
        <taxon>Decapoda</taxon>
        <taxon>Pleocyemata</taxon>
        <taxon>Brachyura</taxon>
        <taxon>Eubrachyura</taxon>
        <taxon>Portunoidea</taxon>
        <taxon>Portunidae</taxon>
        <taxon>Portuninae</taxon>
        <taxon>Scylla</taxon>
    </lineage>
</organism>
<dbReference type="PANTHER" id="PTHR32026">
    <property type="entry name" value="METHYLTRANSFERASE-LIKE PROTEIN 24"/>
    <property type="match status" value="1"/>
</dbReference>
<name>A0A0P4W8K8_SCYOL</name>
<dbReference type="Pfam" id="PF13383">
    <property type="entry name" value="Methyltransf_22"/>
    <property type="match status" value="1"/>
</dbReference>
<proteinExistence type="predicted"/>